<evidence type="ECO:0000313" key="2">
    <source>
        <dbReference type="EMBL" id="KAK9023621.1"/>
    </source>
</evidence>
<feature type="region of interest" description="Disordered" evidence="1">
    <location>
        <begin position="1"/>
        <end position="24"/>
    </location>
</feature>
<accession>A0ABR2SEC6</accession>
<dbReference type="Proteomes" id="UP001396334">
    <property type="component" value="Unassembled WGS sequence"/>
</dbReference>
<dbReference type="EMBL" id="JBBPBN010000015">
    <property type="protein sequence ID" value="KAK9023621.1"/>
    <property type="molecule type" value="Genomic_DNA"/>
</dbReference>
<sequence>MAPKPCCSSSSVMTMDPPSNKPEKLDFKKTYKQQLEDLIKHTSSKYKARPSKHGVITKFVLYDHHQFDDKTPKYQVQNNRNELKFCMPAVTLSAPSPCLVVVGVGVGRPGFPLHCNNIIAGPEPSITPLPVPIM</sequence>
<reference evidence="2 3" key="1">
    <citation type="journal article" date="2024" name="G3 (Bethesda)">
        <title>Genome assembly of Hibiscus sabdariffa L. provides insights into metabolisms of medicinal natural products.</title>
        <authorList>
            <person name="Kim T."/>
        </authorList>
    </citation>
    <scope>NUCLEOTIDE SEQUENCE [LARGE SCALE GENOMIC DNA]</scope>
    <source>
        <strain evidence="2">TK-2024</strain>
        <tissue evidence="2">Old leaves</tissue>
    </source>
</reference>
<evidence type="ECO:0000313" key="3">
    <source>
        <dbReference type="Proteomes" id="UP001396334"/>
    </source>
</evidence>
<gene>
    <name evidence="2" type="ORF">V6N11_003831</name>
</gene>
<proteinExistence type="predicted"/>
<protein>
    <submittedName>
        <fullName evidence="2">Uncharacterized protein</fullName>
    </submittedName>
</protein>
<evidence type="ECO:0000256" key="1">
    <source>
        <dbReference type="SAM" id="MobiDB-lite"/>
    </source>
</evidence>
<name>A0ABR2SEC6_9ROSI</name>
<organism evidence="2 3">
    <name type="scientific">Hibiscus sabdariffa</name>
    <name type="common">roselle</name>
    <dbReference type="NCBI Taxonomy" id="183260"/>
    <lineage>
        <taxon>Eukaryota</taxon>
        <taxon>Viridiplantae</taxon>
        <taxon>Streptophyta</taxon>
        <taxon>Embryophyta</taxon>
        <taxon>Tracheophyta</taxon>
        <taxon>Spermatophyta</taxon>
        <taxon>Magnoliopsida</taxon>
        <taxon>eudicotyledons</taxon>
        <taxon>Gunneridae</taxon>
        <taxon>Pentapetalae</taxon>
        <taxon>rosids</taxon>
        <taxon>malvids</taxon>
        <taxon>Malvales</taxon>
        <taxon>Malvaceae</taxon>
        <taxon>Malvoideae</taxon>
        <taxon>Hibiscus</taxon>
    </lineage>
</organism>
<keyword evidence="3" id="KW-1185">Reference proteome</keyword>
<comment type="caution">
    <text evidence="2">The sequence shown here is derived from an EMBL/GenBank/DDBJ whole genome shotgun (WGS) entry which is preliminary data.</text>
</comment>